<dbReference type="SUPFAM" id="SSF55729">
    <property type="entry name" value="Acyl-CoA N-acyltransferases (Nat)"/>
    <property type="match status" value="1"/>
</dbReference>
<reference evidence="1" key="1">
    <citation type="submission" date="2022-05" db="EMBL/GenBank/DDBJ databases">
        <title>Jatrophihabitans sp. SB3-54 whole genome sequence.</title>
        <authorList>
            <person name="Suh M.K."/>
            <person name="Eom M.K."/>
            <person name="Kim J.S."/>
            <person name="Kim H.S."/>
            <person name="Do H.E."/>
            <person name="Shin Y.K."/>
            <person name="Lee J.-S."/>
        </authorList>
    </citation>
    <scope>NUCLEOTIDE SEQUENCE</scope>
    <source>
        <strain evidence="1">SB3-54</strain>
    </source>
</reference>
<evidence type="ECO:0008006" key="3">
    <source>
        <dbReference type="Google" id="ProtNLM"/>
    </source>
</evidence>
<sequence>MHQQLRLVLSLSGPIRDAIFEEEAAIFARTYGVDRADHIAEFAPFESASVFLAVLNGRDDVLGFMRIVTPGPTGLKTLVEAGGPPWWIDGGRAARAAGIDPEDTWDVATLGVPRGAGSKRMMITAALYHGLVIAARENHVRSLLMTVDERVRAILSVMGLTTFALPGAKPGPFCGSPASTPVWAHCAQMLDGQRRNNPEAYRLIAQGIGLDGISVPTADQFALPYAGVAMMSGAVPA</sequence>
<organism evidence="1 2">
    <name type="scientific">Jatrophihabitans cynanchi</name>
    <dbReference type="NCBI Taxonomy" id="2944128"/>
    <lineage>
        <taxon>Bacteria</taxon>
        <taxon>Bacillati</taxon>
        <taxon>Actinomycetota</taxon>
        <taxon>Actinomycetes</taxon>
        <taxon>Jatrophihabitantales</taxon>
        <taxon>Jatrophihabitantaceae</taxon>
        <taxon>Jatrophihabitans</taxon>
    </lineage>
</organism>
<dbReference type="InterPro" id="IPR016181">
    <property type="entry name" value="Acyl_CoA_acyltransferase"/>
</dbReference>
<dbReference type="RefSeq" id="WP_269445202.1">
    <property type="nucleotide sequence ID" value="NZ_CP097463.1"/>
</dbReference>
<keyword evidence="2" id="KW-1185">Reference proteome</keyword>
<name>A0ABY7K1G5_9ACTN</name>
<gene>
    <name evidence="1" type="ORF">M6B22_07815</name>
</gene>
<evidence type="ECO:0000313" key="1">
    <source>
        <dbReference type="EMBL" id="WAX58662.1"/>
    </source>
</evidence>
<accession>A0ABY7K1G5</accession>
<evidence type="ECO:0000313" key="2">
    <source>
        <dbReference type="Proteomes" id="UP001164693"/>
    </source>
</evidence>
<protein>
    <recommendedName>
        <fullName evidence="3">GNAT family N-acetyltransferase</fullName>
    </recommendedName>
</protein>
<dbReference type="Proteomes" id="UP001164693">
    <property type="component" value="Chromosome"/>
</dbReference>
<dbReference type="EMBL" id="CP097463">
    <property type="protein sequence ID" value="WAX58662.1"/>
    <property type="molecule type" value="Genomic_DNA"/>
</dbReference>
<proteinExistence type="predicted"/>